<name>A0A0G2H1A4_PHACM</name>
<proteinExistence type="predicted"/>
<accession>A0A0G2H1A4</accession>
<dbReference type="Proteomes" id="UP000053317">
    <property type="component" value="Unassembled WGS sequence"/>
</dbReference>
<reference evidence="1 2" key="1">
    <citation type="submission" date="2015-05" db="EMBL/GenBank/DDBJ databases">
        <title>Distinctive expansion of gene families associated with plant cell wall degradation and secondary metabolism in the genomes of grapevine trunk pathogens.</title>
        <authorList>
            <person name="Lawrence D.P."/>
            <person name="Travadon R."/>
            <person name="Rolshausen P.E."/>
            <person name="Baumgartner K."/>
        </authorList>
    </citation>
    <scope>NUCLEOTIDE SEQUENCE [LARGE SCALE GENOMIC DNA]</scope>
    <source>
        <strain evidence="1">UCRPC4</strain>
    </source>
</reference>
<dbReference type="AlphaFoldDB" id="A0A0G2H1A4"/>
<gene>
    <name evidence="1" type="ORF">UCRPC4_g00150</name>
</gene>
<reference evidence="1 2" key="2">
    <citation type="submission" date="2015-05" db="EMBL/GenBank/DDBJ databases">
        <authorList>
            <person name="Morales-Cruz A."/>
            <person name="Amrine K.C."/>
            <person name="Cantu D."/>
        </authorList>
    </citation>
    <scope>NUCLEOTIDE SEQUENCE [LARGE SCALE GENOMIC DNA]</scope>
    <source>
        <strain evidence="1">UCRPC4</strain>
    </source>
</reference>
<keyword evidence="2" id="KW-1185">Reference proteome</keyword>
<organism evidence="1 2">
    <name type="scientific">Phaeomoniella chlamydospora</name>
    <name type="common">Phaeoacremonium chlamydosporum</name>
    <dbReference type="NCBI Taxonomy" id="158046"/>
    <lineage>
        <taxon>Eukaryota</taxon>
        <taxon>Fungi</taxon>
        <taxon>Dikarya</taxon>
        <taxon>Ascomycota</taxon>
        <taxon>Pezizomycotina</taxon>
        <taxon>Eurotiomycetes</taxon>
        <taxon>Chaetothyriomycetidae</taxon>
        <taxon>Phaeomoniellales</taxon>
        <taxon>Phaeomoniellaceae</taxon>
        <taxon>Phaeomoniella</taxon>
    </lineage>
</organism>
<dbReference type="EMBL" id="LCWF01000005">
    <property type="protein sequence ID" value="KKY29118.1"/>
    <property type="molecule type" value="Genomic_DNA"/>
</dbReference>
<sequence length="235" mass="26059">MRDAAQSYIVLRGRVVAGTVHPLDPGSEIDDRPYKRLSRPIRISTGEGEAELTVMLDSFTTNMTDSQASYRLLLLGVLPGDASSLRSAGLLLRPIPGRQDSYERVGFFACKDRAGSKALGVRYCWTEAIRNAHETFESDPQMDPAEIDETNVGVGQDLRDTEGNDIRVSLSLQHEEENEYGKIFRPLEDKEDLSQIVDDAIPGNFSEIAGWIGAPGKRGETAWIPKDLMSTIRLY</sequence>
<evidence type="ECO:0000313" key="1">
    <source>
        <dbReference type="EMBL" id="KKY29118.1"/>
    </source>
</evidence>
<protein>
    <submittedName>
        <fullName evidence="1">Uncharacterized protein</fullName>
    </submittedName>
</protein>
<comment type="caution">
    <text evidence="1">The sequence shown here is derived from an EMBL/GenBank/DDBJ whole genome shotgun (WGS) entry which is preliminary data.</text>
</comment>
<evidence type="ECO:0000313" key="2">
    <source>
        <dbReference type="Proteomes" id="UP000053317"/>
    </source>
</evidence>